<dbReference type="GO" id="GO:0045892">
    <property type="term" value="P:negative regulation of DNA-templated transcription"/>
    <property type="evidence" value="ECO:0007669"/>
    <property type="project" value="InterPro"/>
</dbReference>
<gene>
    <name evidence="6" type="primary">ompR</name>
    <name evidence="6" type="ORF">SOCE26_038270</name>
</gene>
<dbReference type="SUPFAM" id="SSF46785">
    <property type="entry name" value="Winged helix' DNA-binding domain"/>
    <property type="match status" value="1"/>
</dbReference>
<dbReference type="Gene3D" id="1.10.10.10">
    <property type="entry name" value="Winged helix-like DNA-binding domain superfamily/Winged helix DNA-binding domain"/>
    <property type="match status" value="1"/>
</dbReference>
<dbReference type="Gene3D" id="1.10.4040.10">
    <property type="entry name" value="Penicillinase repressor domain"/>
    <property type="match status" value="1"/>
</dbReference>
<dbReference type="InterPro" id="IPR036390">
    <property type="entry name" value="WH_DNA-bd_sf"/>
</dbReference>
<feature type="region of interest" description="Disordered" evidence="5">
    <location>
        <begin position="121"/>
        <end position="146"/>
    </location>
</feature>
<dbReference type="InterPro" id="IPR005650">
    <property type="entry name" value="BlaI_family"/>
</dbReference>
<dbReference type="OrthoDB" id="279010at2"/>
<organism evidence="6 7">
    <name type="scientific">Sorangium cellulosum</name>
    <name type="common">Polyangium cellulosum</name>
    <dbReference type="NCBI Taxonomy" id="56"/>
    <lineage>
        <taxon>Bacteria</taxon>
        <taxon>Pseudomonadati</taxon>
        <taxon>Myxococcota</taxon>
        <taxon>Polyangia</taxon>
        <taxon>Polyangiales</taxon>
        <taxon>Polyangiaceae</taxon>
        <taxon>Sorangium</taxon>
    </lineage>
</organism>
<dbReference type="GO" id="GO:0003677">
    <property type="term" value="F:DNA binding"/>
    <property type="evidence" value="ECO:0007669"/>
    <property type="project" value="UniProtKB-KW"/>
</dbReference>
<dbReference type="PIRSF" id="PIRSF019455">
    <property type="entry name" value="CopR_AtkY"/>
    <property type="match status" value="1"/>
</dbReference>
<proteinExistence type="inferred from homology"/>
<evidence type="ECO:0000256" key="4">
    <source>
        <dbReference type="ARBA" id="ARBA00023163"/>
    </source>
</evidence>
<reference evidence="6 7" key="1">
    <citation type="submission" date="2015-09" db="EMBL/GenBank/DDBJ databases">
        <title>Sorangium comparison.</title>
        <authorList>
            <person name="Zaburannyi N."/>
            <person name="Bunk B."/>
            <person name="Overmann J."/>
            <person name="Mueller R."/>
        </authorList>
    </citation>
    <scope>NUCLEOTIDE SEQUENCE [LARGE SCALE GENOMIC DNA]</scope>
    <source>
        <strain evidence="6 7">So ce26</strain>
    </source>
</reference>
<dbReference type="Proteomes" id="UP000238348">
    <property type="component" value="Chromosome"/>
</dbReference>
<evidence type="ECO:0000256" key="3">
    <source>
        <dbReference type="ARBA" id="ARBA00023125"/>
    </source>
</evidence>
<dbReference type="RefSeq" id="WP_104981218.1">
    <property type="nucleotide sequence ID" value="NZ_CP012673.1"/>
</dbReference>
<protein>
    <submittedName>
        <fullName evidence="6">Transcriptional regulator</fullName>
    </submittedName>
</protein>
<sequence>MRREPLPILTRAESEIMAVLWKHGRGTVHEVVSALARPVAYTTVLTLLRILQQKGYVRHEPHPDGSRAYVYLPAVEANKARRNHVKDLIDRLFGGRPEELATGLIEDERLSRTQLEALKEQIERSLGDKRGAEKSGAEKKRRKESK</sequence>
<dbReference type="EMBL" id="CP012673">
    <property type="protein sequence ID" value="AUX42396.1"/>
    <property type="molecule type" value="Genomic_DNA"/>
</dbReference>
<feature type="compositionally biased region" description="Basic and acidic residues" evidence="5">
    <location>
        <begin position="121"/>
        <end position="138"/>
    </location>
</feature>
<evidence type="ECO:0000256" key="2">
    <source>
        <dbReference type="ARBA" id="ARBA00023015"/>
    </source>
</evidence>
<dbReference type="InterPro" id="IPR036388">
    <property type="entry name" value="WH-like_DNA-bd_sf"/>
</dbReference>
<keyword evidence="3" id="KW-0238">DNA-binding</keyword>
<keyword evidence="4" id="KW-0804">Transcription</keyword>
<dbReference type="AlphaFoldDB" id="A0A2L0ESW7"/>
<evidence type="ECO:0000256" key="5">
    <source>
        <dbReference type="SAM" id="MobiDB-lite"/>
    </source>
</evidence>
<accession>A0A2L0ESW7</accession>
<name>A0A2L0ESW7_SORCE</name>
<comment type="similarity">
    <text evidence="1">Belongs to the BlaI transcriptional regulatory family.</text>
</comment>
<keyword evidence="2" id="KW-0805">Transcription regulation</keyword>
<evidence type="ECO:0000313" key="7">
    <source>
        <dbReference type="Proteomes" id="UP000238348"/>
    </source>
</evidence>
<evidence type="ECO:0000256" key="1">
    <source>
        <dbReference type="ARBA" id="ARBA00011046"/>
    </source>
</evidence>
<evidence type="ECO:0000313" key="6">
    <source>
        <dbReference type="EMBL" id="AUX42396.1"/>
    </source>
</evidence>
<dbReference type="Pfam" id="PF03965">
    <property type="entry name" value="Penicillinase_R"/>
    <property type="match status" value="1"/>
</dbReference>